<keyword evidence="2" id="KW-0597">Phosphoprotein</keyword>
<dbReference type="InterPro" id="IPR037618">
    <property type="entry name" value="LIPB1/2_SAM_2nd"/>
</dbReference>
<feature type="domain" description="SAM" evidence="8">
    <location>
        <begin position="403"/>
        <end position="467"/>
    </location>
</feature>
<name>A0A444U0X8_ACIRT</name>
<evidence type="ECO:0000256" key="7">
    <source>
        <dbReference type="SAM" id="MobiDB-lite"/>
    </source>
</evidence>
<comment type="similarity">
    <text evidence="1">Belongs to the liprin family. Liprin-beta subfamily.</text>
</comment>
<sequence length="980" mass="111783">MDSTGSKAAAEYTNGLFDIGAPVYLGSLQVLQLTEELRIALELLTSEGEKESLRTQISGDTAQYLKDWLETGTANLRSSVSSETYQERLARLEADKESLVLQVSVLTDQVEAQGEKIRDLESSLDEHHHKRQTTQEMLQQELLSRTYLETQKLDLIDEVSHLKLKLVGMEKEQNDCDEKQHKAESVVNLISELQEQMCRFQQEISARIQEKKEQESKAKDPLQNRTGTSLASPSRDEQSCHCRGENAEIADLQKLLATKDAEIERLRTQLSCRTPVASDSTDRDQELQRLKMGMESLLAANEEKDRRINELTILLNEYRKMKDAMAVAQEYFHYIYIAILLILTNGVLLQRIRRTQSGSLQAGDSGTSQFQRGGLRATAGPRLARTKETGNTKSDWNAPFSQWKMEQVCSWLEDFGLSQYVNLARQWVKTGHTLLTASPQDLEKEMGIKHPLHRKKLQLALKAFGMKQVEKSADLDHIWVTRWLDDIGLPQYKDQFNEGRVDGMMLQYLTVNDLLFLKVTSQLHHLSIKCAIHVLHVNKFNPNCLRRRPGDEHNSSPSEVVQWSNHRVMEWLRSVDLAEYAPNLRGSGVHGGLIILEPRFNSDTLAMLLNIPPQKTLLRRHLTTNFNMLIGSEAQQEKREFMESSSYAPLTTTAKVRPKKLGFSNFGHLRKKKFDDSTDYVYPMDTAQSATNGAQKGYGGHRRLSPVFGRDLHRLEQVFERDSEDSTLLFNQANLKEATLWSKNIFGDFKDILKKADKTDFTQLYCECVKHASHRTKEYLAFKDPENTFHPSPTVLSDIFQMAYITRSVQLQLTRHLNCTTMTKEQVILLGTDWVWAVLYFPTKNPKLQIAVQVFHQTEEENCVPSNQTQMLTESMEIATLESSDKTKQEKMIAFCSSVGRDCYALFLFFGLPKDPTNIYGVLSNNFQAAFGKGAKIDRAFIENFFKGSISYSTPGKMMQSILNNGKEHEEPLTMLVKFT</sequence>
<comment type="caution">
    <text evidence="9">The sequence shown here is derived from an EMBL/GenBank/DDBJ whole genome shotgun (WGS) entry which is preliminary data.</text>
</comment>
<evidence type="ECO:0000259" key="8">
    <source>
        <dbReference type="PROSITE" id="PS50105"/>
    </source>
</evidence>
<feature type="coiled-coil region" evidence="6">
    <location>
        <begin position="82"/>
        <end position="109"/>
    </location>
</feature>
<dbReference type="Proteomes" id="UP000289886">
    <property type="component" value="Unassembled WGS sequence"/>
</dbReference>
<evidence type="ECO:0000256" key="3">
    <source>
        <dbReference type="ARBA" id="ARBA00022737"/>
    </source>
</evidence>
<dbReference type="InterPro" id="IPR027985">
    <property type="entry name" value="Rab15_effector"/>
</dbReference>
<evidence type="ECO:0000313" key="9">
    <source>
        <dbReference type="EMBL" id="RXM28824.1"/>
    </source>
</evidence>
<dbReference type="FunFam" id="1.10.150.50:FF:000007">
    <property type="entry name" value="Liprin-beta-1 isoform 1"/>
    <property type="match status" value="1"/>
</dbReference>
<dbReference type="CDD" id="cd09566">
    <property type="entry name" value="SAM_liprin-beta1_2_repeat2"/>
    <property type="match status" value="1"/>
</dbReference>
<dbReference type="SUPFAM" id="SSF47769">
    <property type="entry name" value="SAM/Pointed domain"/>
    <property type="match status" value="3"/>
</dbReference>
<organism evidence="9 10">
    <name type="scientific">Acipenser ruthenus</name>
    <name type="common">Sterlet sturgeon</name>
    <dbReference type="NCBI Taxonomy" id="7906"/>
    <lineage>
        <taxon>Eukaryota</taxon>
        <taxon>Metazoa</taxon>
        <taxon>Chordata</taxon>
        <taxon>Craniata</taxon>
        <taxon>Vertebrata</taxon>
        <taxon>Euteleostomi</taxon>
        <taxon>Actinopterygii</taxon>
        <taxon>Chondrostei</taxon>
        <taxon>Acipenseriformes</taxon>
        <taxon>Acipenseridae</taxon>
        <taxon>Acipenser</taxon>
    </lineage>
</organism>
<comment type="function">
    <text evidence="5">May regulate the disassembly of focal adhesions. Did not bind receptor-like tyrosine phosphatases type 2A.</text>
</comment>
<evidence type="ECO:0000256" key="4">
    <source>
        <dbReference type="ARBA" id="ARBA00023054"/>
    </source>
</evidence>
<dbReference type="PROSITE" id="PS50105">
    <property type="entry name" value="SAM_DOMAIN"/>
    <property type="match status" value="3"/>
</dbReference>
<dbReference type="GO" id="GO:0001881">
    <property type="term" value="P:receptor recycling"/>
    <property type="evidence" value="ECO:0007669"/>
    <property type="project" value="InterPro"/>
</dbReference>
<evidence type="ECO:0000256" key="6">
    <source>
        <dbReference type="SAM" id="Coils"/>
    </source>
</evidence>
<dbReference type="Gene3D" id="1.10.150.50">
    <property type="entry name" value="Transcription Factor, Ets-1"/>
    <property type="match status" value="3"/>
</dbReference>
<dbReference type="PANTHER" id="PTHR12587:SF18">
    <property type="entry name" value="LIPRIN-BETA-2"/>
    <property type="match status" value="1"/>
</dbReference>
<feature type="domain" description="SAM" evidence="8">
    <location>
        <begin position="480"/>
        <end position="538"/>
    </location>
</feature>
<evidence type="ECO:0000256" key="2">
    <source>
        <dbReference type="ARBA" id="ARBA00022553"/>
    </source>
</evidence>
<dbReference type="Pfam" id="PF26022">
    <property type="entry name" value="CC_Liprin_beta"/>
    <property type="match status" value="1"/>
</dbReference>
<dbReference type="PANTHER" id="PTHR12587">
    <property type="entry name" value="LAR INTERACTING PROTEIN LIP -RELATED PROTEIN"/>
    <property type="match status" value="1"/>
</dbReference>
<feature type="compositionally biased region" description="Basic and acidic residues" evidence="7">
    <location>
        <begin position="209"/>
        <end position="222"/>
    </location>
</feature>
<dbReference type="FunFam" id="1.10.150.50:FF:000005">
    <property type="entry name" value="Liprin-beta-1 isoform 1"/>
    <property type="match status" value="1"/>
</dbReference>
<dbReference type="AlphaFoldDB" id="A0A444U0X8"/>
<dbReference type="Pfam" id="PF00536">
    <property type="entry name" value="SAM_1"/>
    <property type="match status" value="2"/>
</dbReference>
<feature type="compositionally biased region" description="Polar residues" evidence="7">
    <location>
        <begin position="223"/>
        <end position="232"/>
    </location>
</feature>
<keyword evidence="4 6" id="KW-0175">Coiled coil</keyword>
<dbReference type="InterPro" id="IPR013761">
    <property type="entry name" value="SAM/pointed_sf"/>
</dbReference>
<evidence type="ECO:0000256" key="5">
    <source>
        <dbReference type="ARBA" id="ARBA00060046"/>
    </source>
</evidence>
<dbReference type="Pfam" id="PF07647">
    <property type="entry name" value="SAM_2"/>
    <property type="match status" value="1"/>
</dbReference>
<dbReference type="InterPro" id="IPR029515">
    <property type="entry name" value="Liprin"/>
</dbReference>
<dbReference type="GO" id="GO:0005829">
    <property type="term" value="C:cytosol"/>
    <property type="evidence" value="ECO:0007669"/>
    <property type="project" value="UniProtKB-ARBA"/>
</dbReference>
<feature type="coiled-coil region" evidence="6">
    <location>
        <begin position="294"/>
        <end position="321"/>
    </location>
</feature>
<dbReference type="GO" id="GO:0007528">
    <property type="term" value="P:neuromuscular junction development"/>
    <property type="evidence" value="ECO:0007669"/>
    <property type="project" value="TreeGrafter"/>
</dbReference>
<reference evidence="9 10" key="1">
    <citation type="submission" date="2019-01" db="EMBL/GenBank/DDBJ databases">
        <title>Draft Genome and Complete Hox-Cluster Characterization of the Sterlet Sturgeon (Acipenser ruthenus).</title>
        <authorList>
            <person name="Wei Q."/>
        </authorList>
    </citation>
    <scope>NUCLEOTIDE SEQUENCE [LARGE SCALE GENOMIC DNA]</scope>
    <source>
        <strain evidence="9">WHYD16114868_AA</strain>
        <tissue evidence="9">Blood</tissue>
    </source>
</reference>
<accession>A0A444U0X8</accession>
<proteinExistence type="inferred from homology"/>
<feature type="region of interest" description="Disordered" evidence="7">
    <location>
        <begin position="209"/>
        <end position="240"/>
    </location>
</feature>
<dbReference type="InterPro" id="IPR037617">
    <property type="entry name" value="LIPB1/2_SAM_1"/>
</dbReference>
<dbReference type="InterPro" id="IPR001660">
    <property type="entry name" value="SAM"/>
</dbReference>
<dbReference type="EMBL" id="SCEB01215572">
    <property type="protein sequence ID" value="RXM28824.1"/>
    <property type="molecule type" value="Genomic_DNA"/>
</dbReference>
<evidence type="ECO:0000313" key="10">
    <source>
        <dbReference type="Proteomes" id="UP000289886"/>
    </source>
</evidence>
<gene>
    <name evidence="9" type="ORF">EOD39_0511</name>
</gene>
<keyword evidence="10" id="KW-1185">Reference proteome</keyword>
<dbReference type="InterPro" id="IPR058914">
    <property type="entry name" value="LIPB1/2_CC"/>
</dbReference>
<dbReference type="FunFam" id="1.10.150.50:FF:000017">
    <property type="entry name" value="Liprin-beta-1 isoform 1"/>
    <property type="match status" value="1"/>
</dbReference>
<feature type="domain" description="SAM" evidence="8">
    <location>
        <begin position="563"/>
        <end position="594"/>
    </location>
</feature>
<dbReference type="Pfam" id="PF15208">
    <property type="entry name" value="Rab15_effector"/>
    <property type="match status" value="1"/>
</dbReference>
<evidence type="ECO:0000256" key="1">
    <source>
        <dbReference type="ARBA" id="ARBA00007547"/>
    </source>
</evidence>
<dbReference type="SMART" id="SM00454">
    <property type="entry name" value="SAM"/>
    <property type="match status" value="3"/>
</dbReference>
<dbReference type="CDD" id="cd09563">
    <property type="entry name" value="SAM_liprin-beta1_2_repeat1"/>
    <property type="match status" value="1"/>
</dbReference>
<dbReference type="CDD" id="cd09569">
    <property type="entry name" value="SAM_liprin-beta1_2_repeat3"/>
    <property type="match status" value="1"/>
</dbReference>
<dbReference type="InterPro" id="IPR037619">
    <property type="entry name" value="LIPB1/2_SAM_3rd"/>
</dbReference>
<protein>
    <submittedName>
        <fullName evidence="9">Liprin-beta-2</fullName>
    </submittedName>
</protein>
<keyword evidence="3" id="KW-0677">Repeat</keyword>
<dbReference type="GO" id="GO:0048786">
    <property type="term" value="C:presynaptic active zone"/>
    <property type="evidence" value="ECO:0007669"/>
    <property type="project" value="TreeGrafter"/>
</dbReference>